<dbReference type="SFLD" id="SFLDS00003">
    <property type="entry name" value="Haloacid_Dehalogenase"/>
    <property type="match status" value="1"/>
</dbReference>
<dbReference type="InterPro" id="IPR000150">
    <property type="entry name" value="Cof"/>
</dbReference>
<dbReference type="GO" id="GO:0005829">
    <property type="term" value="C:cytosol"/>
    <property type="evidence" value="ECO:0007669"/>
    <property type="project" value="TreeGrafter"/>
</dbReference>
<dbReference type="PROSITE" id="PS01229">
    <property type="entry name" value="COF_2"/>
    <property type="match status" value="1"/>
</dbReference>
<accession>A0A2S7MZ07</accession>
<dbReference type="GO" id="GO:0016791">
    <property type="term" value="F:phosphatase activity"/>
    <property type="evidence" value="ECO:0007669"/>
    <property type="project" value="UniProtKB-ARBA"/>
</dbReference>
<keyword evidence="2" id="KW-1185">Reference proteome</keyword>
<keyword evidence="1" id="KW-0378">Hydrolase</keyword>
<proteinExistence type="predicted"/>
<evidence type="ECO:0000313" key="2">
    <source>
        <dbReference type="Proteomes" id="UP000239663"/>
    </source>
</evidence>
<dbReference type="NCBIfam" id="TIGR01484">
    <property type="entry name" value="HAD-SF-IIB"/>
    <property type="match status" value="1"/>
</dbReference>
<dbReference type="InterPro" id="IPR023214">
    <property type="entry name" value="HAD_sf"/>
</dbReference>
<dbReference type="PANTHER" id="PTHR10000">
    <property type="entry name" value="PHOSPHOSERINE PHOSPHATASE"/>
    <property type="match status" value="1"/>
</dbReference>
<dbReference type="SFLD" id="SFLDG01140">
    <property type="entry name" value="C2.B:_Phosphomannomutase_and_P"/>
    <property type="match status" value="1"/>
</dbReference>
<dbReference type="SFLD" id="SFLDG01144">
    <property type="entry name" value="C2.B.4:_PGP_Like"/>
    <property type="match status" value="1"/>
</dbReference>
<dbReference type="Gene3D" id="3.30.1240.10">
    <property type="match status" value="1"/>
</dbReference>
<sequence>MRKICFFDIDGTLLDSDKKIPQSTKEALHLLKENGIYTAIATGRAPFMIKDLLEELEIDSYVSFNGQYVVFEGEVIYRNPLSKEQLTQLQAGGRQHGHSMVFMNDRAMKANVKHDRFIEESFATLHFPHPEQDESYYNEHDIYQGLLFCEEQDTVLYEGKYPDIQFIRWHPYSMDVVPLGGSKAIGIEQVIKRKGFKMEEVYAFGDALNDIEMIQAAGCGIVMGNGLPQLKQHADFITKSVDEDGIYYALKHLKLI</sequence>
<dbReference type="SUPFAM" id="SSF56784">
    <property type="entry name" value="HAD-like"/>
    <property type="match status" value="1"/>
</dbReference>
<dbReference type="EMBL" id="PKOZ01000006">
    <property type="protein sequence ID" value="PQD94968.1"/>
    <property type="molecule type" value="Genomic_DNA"/>
</dbReference>
<dbReference type="RefSeq" id="WP_104849673.1">
    <property type="nucleotide sequence ID" value="NZ_PKOZ01000006.1"/>
</dbReference>
<dbReference type="InterPro" id="IPR036412">
    <property type="entry name" value="HAD-like_sf"/>
</dbReference>
<comment type="caution">
    <text evidence="1">The sequence shown here is derived from an EMBL/GenBank/DDBJ whole genome shotgun (WGS) entry which is preliminary data.</text>
</comment>
<organism evidence="1 2">
    <name type="scientific">Pradoshia eiseniae</name>
    <dbReference type="NCBI Taxonomy" id="2064768"/>
    <lineage>
        <taxon>Bacteria</taxon>
        <taxon>Bacillati</taxon>
        <taxon>Bacillota</taxon>
        <taxon>Bacilli</taxon>
        <taxon>Bacillales</taxon>
        <taxon>Bacillaceae</taxon>
        <taxon>Pradoshia</taxon>
    </lineage>
</organism>
<dbReference type="InterPro" id="IPR006379">
    <property type="entry name" value="HAD-SF_hydro_IIB"/>
</dbReference>
<dbReference type="Proteomes" id="UP000239663">
    <property type="component" value="Unassembled WGS sequence"/>
</dbReference>
<evidence type="ECO:0000313" key="1">
    <source>
        <dbReference type="EMBL" id="PQD94968.1"/>
    </source>
</evidence>
<protein>
    <submittedName>
        <fullName evidence="1">Cof-type HAD-IIB family hydrolase</fullName>
    </submittedName>
</protein>
<reference evidence="1 2" key="1">
    <citation type="submission" date="2017-12" db="EMBL/GenBank/DDBJ databases">
        <title>Taxonomic description and draft genome of Pradoshia cofamensis Gen. nov., sp. nov., a thermotolerant bacillale isolated from anterior gut of earthworm Eisenia fetida.</title>
        <authorList>
            <person name="Saha T."/>
            <person name="Chakraborty R."/>
        </authorList>
    </citation>
    <scope>NUCLEOTIDE SEQUENCE [LARGE SCALE GENOMIC DNA]</scope>
    <source>
        <strain evidence="1 2">EAG3</strain>
    </source>
</reference>
<gene>
    <name evidence="1" type="ORF">CYL18_11580</name>
</gene>
<dbReference type="PANTHER" id="PTHR10000:SF25">
    <property type="entry name" value="PHOSPHATASE YKRA-RELATED"/>
    <property type="match status" value="1"/>
</dbReference>
<dbReference type="GO" id="GO:0000287">
    <property type="term" value="F:magnesium ion binding"/>
    <property type="evidence" value="ECO:0007669"/>
    <property type="project" value="TreeGrafter"/>
</dbReference>
<dbReference type="Gene3D" id="3.40.50.1000">
    <property type="entry name" value="HAD superfamily/HAD-like"/>
    <property type="match status" value="1"/>
</dbReference>
<dbReference type="NCBIfam" id="TIGR00099">
    <property type="entry name" value="Cof-subfamily"/>
    <property type="match status" value="1"/>
</dbReference>
<name>A0A2S7MZ07_9BACI</name>
<dbReference type="Pfam" id="PF08282">
    <property type="entry name" value="Hydrolase_3"/>
    <property type="match status" value="1"/>
</dbReference>
<dbReference type="OrthoDB" id="9810101at2"/>
<dbReference type="CDD" id="cd07517">
    <property type="entry name" value="HAD_HPP"/>
    <property type="match status" value="1"/>
</dbReference>
<dbReference type="AlphaFoldDB" id="A0A2S7MZ07"/>